<proteinExistence type="predicted"/>
<protein>
    <recommendedName>
        <fullName evidence="3">Secreted protein</fullName>
    </recommendedName>
</protein>
<sequence>MLALLLLMSPAVGDDVARFRLPSPKPALRCITGACAPKRRREDYRIPDEPDPLAQTSKDRAFAADGTKCSVVGDKRCPVRGRTIFTTDFSE</sequence>
<name>A0ABN1I0Y0_9SPHN</name>
<accession>A0ABN1I0Y0</accession>
<organism evidence="1 2">
    <name type="scientific">Sphingomonas insulae</name>
    <dbReference type="NCBI Taxonomy" id="424800"/>
    <lineage>
        <taxon>Bacteria</taxon>
        <taxon>Pseudomonadati</taxon>
        <taxon>Pseudomonadota</taxon>
        <taxon>Alphaproteobacteria</taxon>
        <taxon>Sphingomonadales</taxon>
        <taxon>Sphingomonadaceae</taxon>
        <taxon>Sphingomonas</taxon>
    </lineage>
</organism>
<gene>
    <name evidence="1" type="ORF">GCM10009102_32160</name>
</gene>
<comment type="caution">
    <text evidence="1">The sequence shown here is derived from an EMBL/GenBank/DDBJ whole genome shotgun (WGS) entry which is preliminary data.</text>
</comment>
<evidence type="ECO:0000313" key="1">
    <source>
        <dbReference type="EMBL" id="GAA0677122.1"/>
    </source>
</evidence>
<evidence type="ECO:0008006" key="3">
    <source>
        <dbReference type="Google" id="ProtNLM"/>
    </source>
</evidence>
<dbReference type="EMBL" id="BAAAES010000012">
    <property type="protein sequence ID" value="GAA0677122.1"/>
    <property type="molecule type" value="Genomic_DNA"/>
</dbReference>
<dbReference type="Proteomes" id="UP001500238">
    <property type="component" value="Unassembled WGS sequence"/>
</dbReference>
<keyword evidence="2" id="KW-1185">Reference proteome</keyword>
<dbReference type="RefSeq" id="WP_163957940.1">
    <property type="nucleotide sequence ID" value="NZ_BAAAES010000012.1"/>
</dbReference>
<evidence type="ECO:0000313" key="2">
    <source>
        <dbReference type="Proteomes" id="UP001500238"/>
    </source>
</evidence>
<reference evidence="1 2" key="1">
    <citation type="journal article" date="2019" name="Int. J. Syst. Evol. Microbiol.">
        <title>The Global Catalogue of Microorganisms (GCM) 10K type strain sequencing project: providing services to taxonomists for standard genome sequencing and annotation.</title>
        <authorList>
            <consortium name="The Broad Institute Genomics Platform"/>
            <consortium name="The Broad Institute Genome Sequencing Center for Infectious Disease"/>
            <person name="Wu L."/>
            <person name="Ma J."/>
        </authorList>
    </citation>
    <scope>NUCLEOTIDE SEQUENCE [LARGE SCALE GENOMIC DNA]</scope>
    <source>
        <strain evidence="1 2">JCM 14603</strain>
    </source>
</reference>